<dbReference type="Proteomes" id="UP000001471">
    <property type="component" value="Unassembled WGS sequence"/>
</dbReference>
<evidence type="ECO:0000256" key="1">
    <source>
        <dbReference type="SAM" id="MobiDB-lite"/>
    </source>
</evidence>
<dbReference type="InParanoid" id="B2W5D1"/>
<protein>
    <submittedName>
        <fullName evidence="3">Uncharacterized protein</fullName>
    </submittedName>
</protein>
<accession>B2W5D1</accession>
<feature type="transmembrane region" description="Helical" evidence="2">
    <location>
        <begin position="37"/>
        <end position="58"/>
    </location>
</feature>
<keyword evidence="2" id="KW-1133">Transmembrane helix</keyword>
<feature type="region of interest" description="Disordered" evidence="1">
    <location>
        <begin position="197"/>
        <end position="273"/>
    </location>
</feature>
<dbReference type="AlphaFoldDB" id="B2W5D1"/>
<evidence type="ECO:0000313" key="4">
    <source>
        <dbReference type="Proteomes" id="UP000001471"/>
    </source>
</evidence>
<proteinExistence type="predicted"/>
<sequence>MDGIRRARCDAMRWIIHVFLYHLLVDRNINVHFSCPFYSNAVVAEIYPVFFFFFFFFFSACEDGSTTSVFTVASTALLRKRKGKGRGGGSGGYTRGRPRYRTAYDHDYERERERCRENSGGTSRIRRTLVLAVVDLGGGEGRPSDYKSNIGGNVGAEQDTRHVDMGADAETATADLHVNDAAVVGEGVLYTEAINADAQQQNDQKQVQEQQDDKQGMDVENEQQHSEQAADTTNANVDVDVGTEGEGVYGNAEVEVNAETPAPTPIPTTAAQS</sequence>
<evidence type="ECO:0000313" key="3">
    <source>
        <dbReference type="EMBL" id="EDU47738.1"/>
    </source>
</evidence>
<dbReference type="HOGENOM" id="CLU_1019929_0_0_1"/>
<keyword evidence="2" id="KW-0812">Transmembrane</keyword>
<keyword evidence="2" id="KW-0472">Membrane</keyword>
<feature type="compositionally biased region" description="Low complexity" evidence="1">
    <location>
        <begin position="197"/>
        <end position="209"/>
    </location>
</feature>
<organism evidence="3 4">
    <name type="scientific">Pyrenophora tritici-repentis (strain Pt-1C-BFP)</name>
    <name type="common">Wheat tan spot fungus</name>
    <name type="synonym">Drechslera tritici-repentis</name>
    <dbReference type="NCBI Taxonomy" id="426418"/>
    <lineage>
        <taxon>Eukaryota</taxon>
        <taxon>Fungi</taxon>
        <taxon>Dikarya</taxon>
        <taxon>Ascomycota</taxon>
        <taxon>Pezizomycotina</taxon>
        <taxon>Dothideomycetes</taxon>
        <taxon>Pleosporomycetidae</taxon>
        <taxon>Pleosporales</taxon>
        <taxon>Pleosporineae</taxon>
        <taxon>Pleosporaceae</taxon>
        <taxon>Pyrenophora</taxon>
    </lineage>
</organism>
<dbReference type="GeneID" id="6343073"/>
<evidence type="ECO:0000256" key="2">
    <source>
        <dbReference type="SAM" id="Phobius"/>
    </source>
</evidence>
<dbReference type="EMBL" id="DS231618">
    <property type="protein sequence ID" value="EDU47738.1"/>
    <property type="molecule type" value="Genomic_DNA"/>
</dbReference>
<feature type="compositionally biased region" description="Polar residues" evidence="1">
    <location>
        <begin position="226"/>
        <end position="236"/>
    </location>
</feature>
<dbReference type="KEGG" id="ptrr:6343073"/>
<reference evidence="4" key="1">
    <citation type="journal article" date="2013" name="G3 (Bethesda)">
        <title>Comparative genomics of a plant-pathogenic fungus, Pyrenophora tritici-repentis, reveals transduplication and the impact of repeat elements on pathogenicity and population divergence.</title>
        <authorList>
            <person name="Manning V.A."/>
            <person name="Pandelova I."/>
            <person name="Dhillon B."/>
            <person name="Wilhelm L.J."/>
            <person name="Goodwin S.B."/>
            <person name="Berlin A.M."/>
            <person name="Figueroa M."/>
            <person name="Freitag M."/>
            <person name="Hane J.K."/>
            <person name="Henrissat B."/>
            <person name="Holman W.H."/>
            <person name="Kodira C.D."/>
            <person name="Martin J."/>
            <person name="Oliver R.P."/>
            <person name="Robbertse B."/>
            <person name="Schackwitz W."/>
            <person name="Schwartz D.C."/>
            <person name="Spatafora J.W."/>
            <person name="Turgeon B.G."/>
            <person name="Yandava C."/>
            <person name="Young S."/>
            <person name="Zhou S."/>
            <person name="Zeng Q."/>
            <person name="Grigoriev I.V."/>
            <person name="Ma L.-J."/>
            <person name="Ciuffetti L.M."/>
        </authorList>
    </citation>
    <scope>NUCLEOTIDE SEQUENCE [LARGE SCALE GENOMIC DNA]</scope>
    <source>
        <strain evidence="4">Pt-1C-BFP</strain>
    </source>
</reference>
<name>B2W5D1_PYRTR</name>
<feature type="compositionally biased region" description="Basic and acidic residues" evidence="1">
    <location>
        <begin position="211"/>
        <end position="225"/>
    </location>
</feature>
<gene>
    <name evidence="3" type="ORF">PTRG_04831</name>
</gene>